<gene>
    <name evidence="2" type="ORF">B0H65DRAFT_454798</name>
</gene>
<protein>
    <submittedName>
        <fullName evidence="2">Uncharacterized protein</fullName>
    </submittedName>
</protein>
<keyword evidence="3" id="KW-1185">Reference proteome</keyword>
<feature type="compositionally biased region" description="Pro residues" evidence="1">
    <location>
        <begin position="16"/>
        <end position="30"/>
    </location>
</feature>
<accession>A0AAE0MTJ0</accession>
<feature type="compositionally biased region" description="Low complexity" evidence="1">
    <location>
        <begin position="1"/>
        <end position="15"/>
    </location>
</feature>
<evidence type="ECO:0000313" key="3">
    <source>
        <dbReference type="Proteomes" id="UP001278500"/>
    </source>
</evidence>
<reference evidence="2" key="1">
    <citation type="journal article" date="2023" name="Mol. Phylogenet. Evol.">
        <title>Genome-scale phylogeny and comparative genomics of the fungal order Sordariales.</title>
        <authorList>
            <person name="Hensen N."/>
            <person name="Bonometti L."/>
            <person name="Westerberg I."/>
            <person name="Brannstrom I.O."/>
            <person name="Guillou S."/>
            <person name="Cros-Aarteil S."/>
            <person name="Calhoun S."/>
            <person name="Haridas S."/>
            <person name="Kuo A."/>
            <person name="Mondo S."/>
            <person name="Pangilinan J."/>
            <person name="Riley R."/>
            <person name="LaButti K."/>
            <person name="Andreopoulos B."/>
            <person name="Lipzen A."/>
            <person name="Chen C."/>
            <person name="Yan M."/>
            <person name="Daum C."/>
            <person name="Ng V."/>
            <person name="Clum A."/>
            <person name="Steindorff A."/>
            <person name="Ohm R.A."/>
            <person name="Martin F."/>
            <person name="Silar P."/>
            <person name="Natvig D.O."/>
            <person name="Lalanne C."/>
            <person name="Gautier V."/>
            <person name="Ament-Velasquez S.L."/>
            <person name="Kruys A."/>
            <person name="Hutchinson M.I."/>
            <person name="Powell A.J."/>
            <person name="Barry K."/>
            <person name="Miller A.N."/>
            <person name="Grigoriev I.V."/>
            <person name="Debuchy R."/>
            <person name="Gladieux P."/>
            <person name="Hiltunen Thoren M."/>
            <person name="Johannesson H."/>
        </authorList>
    </citation>
    <scope>NUCLEOTIDE SEQUENCE</scope>
    <source>
        <strain evidence="2">CBS 560.94</strain>
    </source>
</reference>
<comment type="caution">
    <text evidence="2">The sequence shown here is derived from an EMBL/GenBank/DDBJ whole genome shotgun (WGS) entry which is preliminary data.</text>
</comment>
<dbReference type="GeneID" id="87863363"/>
<proteinExistence type="predicted"/>
<dbReference type="EMBL" id="JAUEPP010000002">
    <property type="protein sequence ID" value="KAK3350437.1"/>
    <property type="molecule type" value="Genomic_DNA"/>
</dbReference>
<feature type="region of interest" description="Disordered" evidence="1">
    <location>
        <begin position="1"/>
        <end position="56"/>
    </location>
</feature>
<name>A0AAE0MTJ0_9PEZI</name>
<evidence type="ECO:0000313" key="2">
    <source>
        <dbReference type="EMBL" id="KAK3350437.1"/>
    </source>
</evidence>
<reference evidence="2" key="2">
    <citation type="submission" date="2023-06" db="EMBL/GenBank/DDBJ databases">
        <authorList>
            <consortium name="Lawrence Berkeley National Laboratory"/>
            <person name="Haridas S."/>
            <person name="Hensen N."/>
            <person name="Bonometti L."/>
            <person name="Westerberg I."/>
            <person name="Brannstrom I.O."/>
            <person name="Guillou S."/>
            <person name="Cros-Aarteil S."/>
            <person name="Calhoun S."/>
            <person name="Kuo A."/>
            <person name="Mondo S."/>
            <person name="Pangilinan J."/>
            <person name="Riley R."/>
            <person name="Labutti K."/>
            <person name="Andreopoulos B."/>
            <person name="Lipzen A."/>
            <person name="Chen C."/>
            <person name="Yanf M."/>
            <person name="Daum C."/>
            <person name="Ng V."/>
            <person name="Clum A."/>
            <person name="Steindorff A."/>
            <person name="Ohm R."/>
            <person name="Martin F."/>
            <person name="Silar P."/>
            <person name="Natvig D."/>
            <person name="Lalanne C."/>
            <person name="Gautier V."/>
            <person name="Ament-Velasquez S.L."/>
            <person name="Kruys A."/>
            <person name="Hutchinson M.I."/>
            <person name="Powell A.J."/>
            <person name="Barry K."/>
            <person name="Miller A.N."/>
            <person name="Grigoriev I.V."/>
            <person name="Debuchy R."/>
            <person name="Gladieux P."/>
            <person name="Thoren M.H."/>
            <person name="Johannesson H."/>
        </authorList>
    </citation>
    <scope>NUCLEOTIDE SEQUENCE</scope>
    <source>
        <strain evidence="2">CBS 560.94</strain>
    </source>
</reference>
<dbReference type="Proteomes" id="UP001278500">
    <property type="component" value="Unassembled WGS sequence"/>
</dbReference>
<dbReference type="AlphaFoldDB" id="A0AAE0MTJ0"/>
<sequence>MEDTTEPPSEHTSTPQTPPMDPQPFGPREPQPYRVIWQSPAPSPTPTPPPLNDYPLLNSSRYLEFEEELRMRTGRFREREGSLNDPPSQHEHDYGYRNRAATHTGPDTSEDRSDDAQNQPQYPHDGTPSSEREPQWLKRISRPARVAIRLVSGSAVIGGLGWKLWHSRVGGELFTEAVASSEALMVVGRGLMGVSAAVARGVWAVARHAWRHSRPYTAFGLVYGLWSKGELLGNWVILIMYMLLAGPSREPCYCYACRVEMALAIRRETGMSLAEILAPDEDG</sequence>
<feature type="region of interest" description="Disordered" evidence="1">
    <location>
        <begin position="76"/>
        <end position="135"/>
    </location>
</feature>
<organism evidence="2 3">
    <name type="scientific">Neurospora tetraspora</name>
    <dbReference type="NCBI Taxonomy" id="94610"/>
    <lineage>
        <taxon>Eukaryota</taxon>
        <taxon>Fungi</taxon>
        <taxon>Dikarya</taxon>
        <taxon>Ascomycota</taxon>
        <taxon>Pezizomycotina</taxon>
        <taxon>Sordariomycetes</taxon>
        <taxon>Sordariomycetidae</taxon>
        <taxon>Sordariales</taxon>
        <taxon>Sordariaceae</taxon>
        <taxon>Neurospora</taxon>
    </lineage>
</organism>
<evidence type="ECO:0000256" key="1">
    <source>
        <dbReference type="SAM" id="MobiDB-lite"/>
    </source>
</evidence>
<feature type="compositionally biased region" description="Basic and acidic residues" evidence="1">
    <location>
        <begin position="76"/>
        <end position="96"/>
    </location>
</feature>
<dbReference type="RefSeq" id="XP_062683732.1">
    <property type="nucleotide sequence ID" value="XM_062826209.1"/>
</dbReference>
<feature type="compositionally biased region" description="Pro residues" evidence="1">
    <location>
        <begin position="41"/>
        <end position="52"/>
    </location>
</feature>